<dbReference type="GO" id="GO:0005524">
    <property type="term" value="F:ATP binding"/>
    <property type="evidence" value="ECO:0007669"/>
    <property type="project" value="UniProtKB-UniRule"/>
</dbReference>
<evidence type="ECO:0000259" key="2">
    <source>
        <dbReference type="PROSITE" id="PS50975"/>
    </source>
</evidence>
<dbReference type="Gene3D" id="3.30.470.20">
    <property type="entry name" value="ATP-grasp fold, B domain"/>
    <property type="match status" value="1"/>
</dbReference>
<dbReference type="InterPro" id="IPR013815">
    <property type="entry name" value="ATP_grasp_subdomain_1"/>
</dbReference>
<dbReference type="AlphaFoldDB" id="A0A4U5JK06"/>
<feature type="domain" description="ATP-grasp" evidence="2">
    <location>
        <begin position="95"/>
        <end position="300"/>
    </location>
</feature>
<keyword evidence="1" id="KW-0547">Nucleotide-binding</keyword>
<keyword evidence="1" id="KW-0067">ATP-binding</keyword>
<dbReference type="GO" id="GO:0046872">
    <property type="term" value="F:metal ion binding"/>
    <property type="evidence" value="ECO:0007669"/>
    <property type="project" value="InterPro"/>
</dbReference>
<evidence type="ECO:0000256" key="1">
    <source>
        <dbReference type="PROSITE-ProRule" id="PRU00409"/>
    </source>
</evidence>
<proteinExistence type="predicted"/>
<gene>
    <name evidence="3" type="ORF">FCE95_16580</name>
</gene>
<dbReference type="GO" id="GO:0003824">
    <property type="term" value="F:catalytic activity"/>
    <property type="evidence" value="ECO:0007669"/>
    <property type="project" value="UniProtKB-ARBA"/>
</dbReference>
<dbReference type="Proteomes" id="UP000308707">
    <property type="component" value="Unassembled WGS sequence"/>
</dbReference>
<keyword evidence="4" id="KW-1185">Reference proteome</keyword>
<dbReference type="PANTHER" id="PTHR39217:SF1">
    <property type="entry name" value="GLUTATHIONE SYNTHETASE"/>
    <property type="match status" value="1"/>
</dbReference>
<evidence type="ECO:0000313" key="3">
    <source>
        <dbReference type="EMBL" id="TKR29734.1"/>
    </source>
</evidence>
<dbReference type="SUPFAM" id="SSF56059">
    <property type="entry name" value="Glutathione synthetase ATP-binding domain-like"/>
    <property type="match status" value="1"/>
</dbReference>
<dbReference type="PANTHER" id="PTHR39217">
    <property type="match status" value="1"/>
</dbReference>
<evidence type="ECO:0000313" key="4">
    <source>
        <dbReference type="Proteomes" id="UP000308707"/>
    </source>
</evidence>
<reference evidence="3 4" key="1">
    <citation type="submission" date="2019-04" db="EMBL/GenBank/DDBJ databases">
        <title>Reference strain of H23.</title>
        <authorList>
            <person name="Luo X."/>
        </authorList>
    </citation>
    <scope>NUCLEOTIDE SEQUENCE [LARGE SCALE GENOMIC DNA]</scope>
    <source>
        <strain evidence="3 4">H23</strain>
    </source>
</reference>
<dbReference type="Gene3D" id="3.40.50.20">
    <property type="match status" value="1"/>
</dbReference>
<dbReference type="OrthoDB" id="3373978at2"/>
<dbReference type="InterPro" id="IPR011761">
    <property type="entry name" value="ATP-grasp"/>
</dbReference>
<protein>
    <recommendedName>
        <fullName evidence="2">ATP-grasp domain-containing protein</fullName>
    </recommendedName>
</protein>
<accession>A0A4U5JK06</accession>
<organism evidence="3 4">
    <name type="scientific">Luteimonas gilva</name>
    <dbReference type="NCBI Taxonomy" id="2572684"/>
    <lineage>
        <taxon>Bacteria</taxon>
        <taxon>Pseudomonadati</taxon>
        <taxon>Pseudomonadota</taxon>
        <taxon>Gammaproteobacteria</taxon>
        <taxon>Lysobacterales</taxon>
        <taxon>Lysobacteraceae</taxon>
        <taxon>Luteimonas</taxon>
    </lineage>
</organism>
<dbReference type="RefSeq" id="WP_137268137.1">
    <property type="nucleotide sequence ID" value="NZ_SZUA01000003.1"/>
</dbReference>
<name>A0A4U5JK06_9GAMM</name>
<sequence>MTRIALATAVAATGHDEDMPALLHACARAGLQAQALAWDDPTVSWQRFDAVLLRSTWDYTERLPEFLDWCARVDRETILLNPLPVLRWNTDKHYLAELAARGVATIPGSFVEPDMEPLPSLQAFLASHAEAAEFVVKPAVGAGSKDTQRYRRGQEFAAANHVARLIDAGRSALLQPYLPSVDRDGETALLFFDGVFSHAIRKGPLLRPDEGATDALFAAESITPRTAGEDEKKLAAEVLAAMAAHLRLDAPLPYARVDLIRDQDGSPRLLELELCEPSLFFEHAPGSAEGFVALLAKRLAPSRAKRASAL</sequence>
<dbReference type="EMBL" id="SZUA01000003">
    <property type="protein sequence ID" value="TKR29734.1"/>
    <property type="molecule type" value="Genomic_DNA"/>
</dbReference>
<dbReference type="PROSITE" id="PS50975">
    <property type="entry name" value="ATP_GRASP"/>
    <property type="match status" value="1"/>
</dbReference>
<comment type="caution">
    <text evidence="3">The sequence shown here is derived from an EMBL/GenBank/DDBJ whole genome shotgun (WGS) entry which is preliminary data.</text>
</comment>
<dbReference type="InterPro" id="IPR053191">
    <property type="entry name" value="DcsG_Biosynth_Enzyme"/>
</dbReference>
<dbReference type="Gene3D" id="3.30.1490.20">
    <property type="entry name" value="ATP-grasp fold, A domain"/>
    <property type="match status" value="1"/>
</dbReference>